<evidence type="ECO:0000313" key="2">
    <source>
        <dbReference type="Proteomes" id="UP000501648"/>
    </source>
</evidence>
<dbReference type="RefSeq" id="WP_017454736.1">
    <property type="nucleotide sequence ID" value="NZ_CP008956.1"/>
</dbReference>
<name>A0A6M3ZU51_9BURK</name>
<protein>
    <submittedName>
        <fullName evidence="1">Phage tail protein</fullName>
    </submittedName>
</protein>
<dbReference type="EMBL" id="CP008956">
    <property type="protein sequence ID" value="QJQ02097.1"/>
    <property type="molecule type" value="Genomic_DNA"/>
</dbReference>
<dbReference type="AlphaFoldDB" id="A0A6M3ZU51"/>
<reference evidence="1 2" key="1">
    <citation type="journal article" date="2012" name="J. Bacteriol.">
        <title>Genome sequence of the pathogenic Herbaspirillum seropedicae strain Os34, isolated from rice roots.</title>
        <authorList>
            <person name="Ye W."/>
            <person name="Ye S."/>
            <person name="Liu J."/>
            <person name="Chang S."/>
            <person name="Chen M."/>
            <person name="Zhu B."/>
            <person name="Guo L."/>
            <person name="An Q."/>
        </authorList>
    </citation>
    <scope>NUCLEOTIDE SEQUENCE [LARGE SCALE GENOMIC DNA]</scope>
    <source>
        <strain evidence="1 2">Os34</strain>
    </source>
</reference>
<proteinExistence type="predicted"/>
<organism evidence="1 2">
    <name type="scientific">Herbaspirillum rubrisubalbicans Os34</name>
    <dbReference type="NCBI Taxonomy" id="1235827"/>
    <lineage>
        <taxon>Bacteria</taxon>
        <taxon>Pseudomonadati</taxon>
        <taxon>Pseudomonadota</taxon>
        <taxon>Betaproteobacteria</taxon>
        <taxon>Burkholderiales</taxon>
        <taxon>Oxalobacteraceae</taxon>
        <taxon>Herbaspirillum</taxon>
    </lineage>
</organism>
<evidence type="ECO:0000313" key="1">
    <source>
        <dbReference type="EMBL" id="QJQ02097.1"/>
    </source>
</evidence>
<dbReference type="Proteomes" id="UP000501648">
    <property type="component" value="Chromosome"/>
</dbReference>
<gene>
    <name evidence="1" type="ORF">C798_18225</name>
</gene>
<accession>A0A6M3ZU51</accession>
<sequence length="128" mass="14135">MRSITVYQADPLGFFLYPTEAFELPLQPGDFNIPYGALADAPPPVPQGHVARIADNSWSLVEDHRQDRLFYMIQAAAGDELSIFSEYVIGTSVMVDGQEQRYDGGGPVPAWLVAKLPETGRLLDQLPE</sequence>